<dbReference type="InterPro" id="IPR041657">
    <property type="entry name" value="HTH_17"/>
</dbReference>
<dbReference type="SUPFAM" id="SSF46955">
    <property type="entry name" value="Putative DNA-binding domain"/>
    <property type="match status" value="1"/>
</dbReference>
<keyword evidence="4" id="KW-1185">Reference proteome</keyword>
<organism evidence="3 4">
    <name type="scientific">Pontibacter amylolyticus</name>
    <dbReference type="NCBI Taxonomy" id="1424080"/>
    <lineage>
        <taxon>Bacteria</taxon>
        <taxon>Pseudomonadati</taxon>
        <taxon>Bacteroidota</taxon>
        <taxon>Cytophagia</taxon>
        <taxon>Cytophagales</taxon>
        <taxon>Hymenobacteraceae</taxon>
        <taxon>Pontibacter</taxon>
    </lineage>
</organism>
<reference evidence="4" key="1">
    <citation type="journal article" date="2019" name="Int. J. Syst. Evol. Microbiol.">
        <title>The Global Catalogue of Microorganisms (GCM) 10K type strain sequencing project: providing services to taxonomists for standard genome sequencing and annotation.</title>
        <authorList>
            <consortium name="The Broad Institute Genomics Platform"/>
            <consortium name="The Broad Institute Genome Sequencing Center for Infectious Disease"/>
            <person name="Wu L."/>
            <person name="Ma J."/>
        </authorList>
    </citation>
    <scope>NUCLEOTIDE SEQUENCE [LARGE SCALE GENOMIC DNA]</scope>
    <source>
        <strain evidence="4">CGMCC 1.12749</strain>
    </source>
</reference>
<feature type="coiled-coil region" evidence="1">
    <location>
        <begin position="12"/>
        <end position="61"/>
    </location>
</feature>
<gene>
    <name evidence="3" type="ORF">GCM10011323_23000</name>
</gene>
<keyword evidence="1" id="KW-0175">Coiled coil</keyword>
<dbReference type="GO" id="GO:0003677">
    <property type="term" value="F:DNA binding"/>
    <property type="evidence" value="ECO:0007669"/>
    <property type="project" value="UniProtKB-KW"/>
</dbReference>
<name>A0ABQ1W7K5_9BACT</name>
<dbReference type="Proteomes" id="UP000634043">
    <property type="component" value="Unassembled WGS sequence"/>
</dbReference>
<evidence type="ECO:0000259" key="2">
    <source>
        <dbReference type="Pfam" id="PF12728"/>
    </source>
</evidence>
<dbReference type="Pfam" id="PF12728">
    <property type="entry name" value="HTH_17"/>
    <property type="match status" value="1"/>
</dbReference>
<sequence length="94" mass="11008">MTQVHLLAEGDFQLLLNKLHSIEANIKSTQEKSLADTWLDNEQLMKLLNVSRRTLQNWRDQGLVSFSQVGSKIYYNRKDVDSFLNKHIQKSFNE</sequence>
<accession>A0ABQ1W7K5</accession>
<dbReference type="InterPro" id="IPR009061">
    <property type="entry name" value="DNA-bd_dom_put_sf"/>
</dbReference>
<dbReference type="RefSeq" id="WP_188501677.1">
    <property type="nucleotide sequence ID" value="NZ_BMFP01000004.1"/>
</dbReference>
<dbReference type="PANTHER" id="PTHR34585">
    <property type="match status" value="1"/>
</dbReference>
<proteinExistence type="predicted"/>
<evidence type="ECO:0000313" key="4">
    <source>
        <dbReference type="Proteomes" id="UP000634043"/>
    </source>
</evidence>
<evidence type="ECO:0000313" key="3">
    <source>
        <dbReference type="EMBL" id="GGG18182.1"/>
    </source>
</evidence>
<comment type="caution">
    <text evidence="3">The sequence shown here is derived from an EMBL/GenBank/DDBJ whole genome shotgun (WGS) entry which is preliminary data.</text>
</comment>
<dbReference type="Gene3D" id="1.10.1660.10">
    <property type="match status" value="1"/>
</dbReference>
<dbReference type="PANTHER" id="PTHR34585:SF22">
    <property type="entry name" value="HELIX-TURN-HELIX DOMAIN-CONTAINING PROTEIN"/>
    <property type="match status" value="1"/>
</dbReference>
<feature type="domain" description="Helix-turn-helix" evidence="2">
    <location>
        <begin position="38"/>
        <end position="87"/>
    </location>
</feature>
<protein>
    <submittedName>
        <fullName evidence="3">DNA-binding protein</fullName>
    </submittedName>
</protein>
<dbReference type="EMBL" id="BMFP01000004">
    <property type="protein sequence ID" value="GGG18182.1"/>
    <property type="molecule type" value="Genomic_DNA"/>
</dbReference>
<keyword evidence="3" id="KW-0238">DNA-binding</keyword>
<evidence type="ECO:0000256" key="1">
    <source>
        <dbReference type="SAM" id="Coils"/>
    </source>
</evidence>